<evidence type="ECO:0000259" key="1">
    <source>
        <dbReference type="PROSITE" id="PS51819"/>
    </source>
</evidence>
<sequence>MEITLNHTIVPSYSNVESARFYERIFGFEFLKEWGHFAVVKVNQTLTLDFINSDNFSSLHYAFKVSEQQFDEILERIKAESVVYGSGPDSVSDGEINNRFGGRGVYFKDPNGHILEIITTDYVLD</sequence>
<gene>
    <name evidence="2" type="ORF">COB67_08170</name>
</gene>
<dbReference type="InterPro" id="IPR037523">
    <property type="entry name" value="VOC_core"/>
</dbReference>
<dbReference type="Proteomes" id="UP000218113">
    <property type="component" value="Unassembled WGS sequence"/>
</dbReference>
<evidence type="ECO:0000313" key="2">
    <source>
        <dbReference type="EMBL" id="PCI27607.1"/>
    </source>
</evidence>
<dbReference type="InterPro" id="IPR004360">
    <property type="entry name" value="Glyas_Fos-R_dOase_dom"/>
</dbReference>
<dbReference type="AlphaFoldDB" id="A0A2A4T3M6"/>
<dbReference type="InterPro" id="IPR029068">
    <property type="entry name" value="Glyas_Bleomycin-R_OHBP_Dase"/>
</dbReference>
<feature type="domain" description="VOC" evidence="1">
    <location>
        <begin position="4"/>
        <end position="120"/>
    </location>
</feature>
<proteinExistence type="predicted"/>
<evidence type="ECO:0000313" key="3">
    <source>
        <dbReference type="Proteomes" id="UP000218113"/>
    </source>
</evidence>
<dbReference type="SUPFAM" id="SSF54593">
    <property type="entry name" value="Glyoxalase/Bleomycin resistance protein/Dihydroxybiphenyl dioxygenase"/>
    <property type="match status" value="1"/>
</dbReference>
<dbReference type="CDD" id="cd08351">
    <property type="entry name" value="ChaP_like"/>
    <property type="match status" value="1"/>
</dbReference>
<name>A0A2A4T3M6_9DELT</name>
<dbReference type="Gene3D" id="3.10.180.10">
    <property type="entry name" value="2,3-Dihydroxybiphenyl 1,2-Dioxygenase, domain 1"/>
    <property type="match status" value="1"/>
</dbReference>
<accession>A0A2A4T3M6</accession>
<reference evidence="3" key="1">
    <citation type="submission" date="2017-08" db="EMBL/GenBank/DDBJ databases">
        <title>A dynamic microbial community with high functional redundancy inhabits the cold, oxic subseafloor aquifer.</title>
        <authorList>
            <person name="Tully B.J."/>
            <person name="Wheat C.G."/>
            <person name="Glazer B.T."/>
            <person name="Huber J.A."/>
        </authorList>
    </citation>
    <scope>NUCLEOTIDE SEQUENCE [LARGE SCALE GENOMIC DNA]</scope>
</reference>
<protein>
    <submittedName>
        <fullName evidence="2">Bleomycin resistance protein</fullName>
    </submittedName>
</protein>
<dbReference type="Pfam" id="PF00903">
    <property type="entry name" value="Glyoxalase"/>
    <property type="match status" value="1"/>
</dbReference>
<dbReference type="PROSITE" id="PS51819">
    <property type="entry name" value="VOC"/>
    <property type="match status" value="1"/>
</dbReference>
<dbReference type="EMBL" id="NVSR01000054">
    <property type="protein sequence ID" value="PCI27607.1"/>
    <property type="molecule type" value="Genomic_DNA"/>
</dbReference>
<organism evidence="2 3">
    <name type="scientific">SAR324 cluster bacterium</name>
    <dbReference type="NCBI Taxonomy" id="2024889"/>
    <lineage>
        <taxon>Bacteria</taxon>
        <taxon>Deltaproteobacteria</taxon>
        <taxon>SAR324 cluster</taxon>
    </lineage>
</organism>
<comment type="caution">
    <text evidence="2">The sequence shown here is derived from an EMBL/GenBank/DDBJ whole genome shotgun (WGS) entry which is preliminary data.</text>
</comment>